<keyword evidence="6" id="KW-0539">Nucleus</keyword>
<comment type="similarity">
    <text evidence="2">Belongs to the REXO1/REXO3 family.</text>
</comment>
<feature type="domain" description="Exonuclease" evidence="7">
    <location>
        <begin position="120"/>
        <end position="272"/>
    </location>
</feature>
<dbReference type="SUPFAM" id="SSF53098">
    <property type="entry name" value="Ribonuclease H-like"/>
    <property type="match status" value="1"/>
</dbReference>
<dbReference type="PANTHER" id="PTHR12801:SF115">
    <property type="entry name" value="FI18136P1-RELATED"/>
    <property type="match status" value="1"/>
</dbReference>
<comment type="subcellular location">
    <subcellularLocation>
        <location evidence="1">Nucleus</location>
    </subcellularLocation>
</comment>
<gene>
    <name evidence="8" type="primary">SDN3_0</name>
    <name evidence="8" type="ORF">CK203_105568</name>
</gene>
<evidence type="ECO:0000313" key="9">
    <source>
        <dbReference type="Proteomes" id="UP000288805"/>
    </source>
</evidence>
<reference evidence="8 9" key="1">
    <citation type="journal article" date="2018" name="PLoS Genet.">
        <title>Population sequencing reveals clonal diversity and ancestral inbreeding in the grapevine cultivar Chardonnay.</title>
        <authorList>
            <person name="Roach M.J."/>
            <person name="Johnson D.L."/>
            <person name="Bohlmann J."/>
            <person name="van Vuuren H.J."/>
            <person name="Jones S.J."/>
            <person name="Pretorius I.S."/>
            <person name="Schmidt S.A."/>
            <person name="Borneman A.R."/>
        </authorList>
    </citation>
    <scope>NUCLEOTIDE SEQUENCE [LARGE SCALE GENOMIC DNA]</scope>
    <source>
        <strain evidence="9">cv. Chardonnay</strain>
        <tissue evidence="8">Leaf</tissue>
    </source>
</reference>
<dbReference type="InterPro" id="IPR047021">
    <property type="entry name" value="REXO1/3/4-like"/>
</dbReference>
<dbReference type="GO" id="GO:0004527">
    <property type="term" value="F:exonuclease activity"/>
    <property type="evidence" value="ECO:0007669"/>
    <property type="project" value="UniProtKB-KW"/>
</dbReference>
<organism evidence="8 9">
    <name type="scientific">Vitis vinifera</name>
    <name type="common">Grape</name>
    <dbReference type="NCBI Taxonomy" id="29760"/>
    <lineage>
        <taxon>Eukaryota</taxon>
        <taxon>Viridiplantae</taxon>
        <taxon>Streptophyta</taxon>
        <taxon>Embryophyta</taxon>
        <taxon>Tracheophyta</taxon>
        <taxon>Spermatophyta</taxon>
        <taxon>Magnoliopsida</taxon>
        <taxon>eudicotyledons</taxon>
        <taxon>Gunneridae</taxon>
        <taxon>Pentapetalae</taxon>
        <taxon>rosids</taxon>
        <taxon>Vitales</taxon>
        <taxon>Vitaceae</taxon>
        <taxon>Viteae</taxon>
        <taxon>Vitis</taxon>
    </lineage>
</organism>
<dbReference type="AlphaFoldDB" id="A0A438FBD9"/>
<dbReference type="InterPro" id="IPR013520">
    <property type="entry name" value="Ribonucl_H"/>
</dbReference>
<evidence type="ECO:0000256" key="1">
    <source>
        <dbReference type="ARBA" id="ARBA00004123"/>
    </source>
</evidence>
<dbReference type="Proteomes" id="UP000288805">
    <property type="component" value="Unassembled WGS sequence"/>
</dbReference>
<dbReference type="CDD" id="cd06145">
    <property type="entry name" value="REX1_like"/>
    <property type="match status" value="1"/>
</dbReference>
<keyword evidence="4" id="KW-0378">Hydrolase</keyword>
<dbReference type="GO" id="GO:0003676">
    <property type="term" value="F:nucleic acid binding"/>
    <property type="evidence" value="ECO:0007669"/>
    <property type="project" value="InterPro"/>
</dbReference>
<evidence type="ECO:0000256" key="3">
    <source>
        <dbReference type="ARBA" id="ARBA00022722"/>
    </source>
</evidence>
<accession>A0A438FBD9</accession>
<dbReference type="Pfam" id="PF00929">
    <property type="entry name" value="RNase_T"/>
    <property type="match status" value="1"/>
</dbReference>
<dbReference type="InterPro" id="IPR034922">
    <property type="entry name" value="REX1-like_exo"/>
</dbReference>
<dbReference type="InterPro" id="IPR036397">
    <property type="entry name" value="RNaseH_sf"/>
</dbReference>
<evidence type="ECO:0000256" key="6">
    <source>
        <dbReference type="ARBA" id="ARBA00023242"/>
    </source>
</evidence>
<dbReference type="PANTHER" id="PTHR12801">
    <property type="entry name" value="RNA EXONUCLEASE REXO1 / RECO3 FAMILY MEMBER-RELATED"/>
    <property type="match status" value="1"/>
</dbReference>
<dbReference type="SMART" id="SM00479">
    <property type="entry name" value="EXOIII"/>
    <property type="match status" value="1"/>
</dbReference>
<dbReference type="InterPro" id="IPR012337">
    <property type="entry name" value="RNaseH-like_sf"/>
</dbReference>
<protein>
    <submittedName>
        <fullName evidence="8">Small RNA degrading nuclease 3</fullName>
    </submittedName>
</protein>
<keyword evidence="5" id="KW-0269">Exonuclease</keyword>
<evidence type="ECO:0000256" key="2">
    <source>
        <dbReference type="ARBA" id="ARBA00006357"/>
    </source>
</evidence>
<proteinExistence type="inferred from homology"/>
<dbReference type="EMBL" id="QGNW01001059">
    <property type="protein sequence ID" value="RVW57276.1"/>
    <property type="molecule type" value="Genomic_DNA"/>
</dbReference>
<dbReference type="Gene3D" id="3.30.420.10">
    <property type="entry name" value="Ribonuclease H-like superfamily/Ribonuclease H"/>
    <property type="match status" value="1"/>
</dbReference>
<evidence type="ECO:0000313" key="8">
    <source>
        <dbReference type="EMBL" id="RVW57276.1"/>
    </source>
</evidence>
<keyword evidence="3" id="KW-0540">Nuclease</keyword>
<name>A0A438FBD9_VITVI</name>
<dbReference type="GO" id="GO:0005634">
    <property type="term" value="C:nucleus"/>
    <property type="evidence" value="ECO:0007669"/>
    <property type="project" value="UniProtKB-SubCell"/>
</dbReference>
<evidence type="ECO:0000256" key="5">
    <source>
        <dbReference type="ARBA" id="ARBA00022839"/>
    </source>
</evidence>
<comment type="caution">
    <text evidence="8">The sequence shown here is derived from an EMBL/GenBank/DDBJ whole genome shotgun (WGS) entry which is preliminary data.</text>
</comment>
<evidence type="ECO:0000259" key="7">
    <source>
        <dbReference type="SMART" id="SM00479"/>
    </source>
</evidence>
<evidence type="ECO:0000256" key="4">
    <source>
        <dbReference type="ARBA" id="ARBA00022801"/>
    </source>
</evidence>
<sequence length="351" mass="40045">MDNTLVNAEKEVLVEMVKLAQKRGLEGSKGSWKDFLSTYDRKLGPSLSDPSRRPVDTLVSFLKTFSKEEDLKACICFCKILQCYANRKVVEEFKTKSHGKESPEQRLIRLTLEHPQYPLDYSFPSHEEMELEGLVRVCVVDRNLQVKLNELVKPHKAVVDYRTEITGVSAKDFDETTSSLVDIQRSMKKLLSHGAVLVGHSLHNDLKALKLDHARVIDTAFIYKYENQPINRRPSLNNLCKAMRQKDAPHNCLDDASAAMKLVLAKLEQGLDDAIPFVHEDVPENEMAKLLLHRIPTDVPIEELNRIIPGEFTMEHQVSCLPDHLDSSYDESHENYLIVLTPFITICDSFF</sequence>